<name>A0A6A5YMQ6_9PLEO</name>
<evidence type="ECO:0000256" key="1">
    <source>
        <dbReference type="SAM" id="SignalP"/>
    </source>
</evidence>
<feature type="chain" id="PRO_5025457571" evidence="1">
    <location>
        <begin position="27"/>
        <end position="240"/>
    </location>
</feature>
<dbReference type="OrthoDB" id="5370830at2759"/>
<evidence type="ECO:0000313" key="2">
    <source>
        <dbReference type="EMBL" id="KAF2107511.1"/>
    </source>
</evidence>
<proteinExistence type="predicted"/>
<feature type="signal peptide" evidence="1">
    <location>
        <begin position="1"/>
        <end position="26"/>
    </location>
</feature>
<protein>
    <submittedName>
        <fullName evidence="2">Uncharacterized protein</fullName>
    </submittedName>
</protein>
<dbReference type="PANTHER" id="PTHR38850:SF2">
    <property type="entry name" value="CERATO-PLATANIN"/>
    <property type="match status" value="1"/>
</dbReference>
<dbReference type="Proteomes" id="UP000799770">
    <property type="component" value="Unassembled WGS sequence"/>
</dbReference>
<keyword evidence="1" id="KW-0732">Signal</keyword>
<keyword evidence="3" id="KW-1185">Reference proteome</keyword>
<sequence length="240" mass="26452">MNMITPDTTTSIFFSFLFLFLSPANSIFVEVTPHDKFSSNGALGCKININRIAYWPMYPDCNNMCVRITAQATGYSVYVLHTDQSVAAHDISYDAWNFLGTGKSAKDDPRTGGAIKADYEFVPMENCHDILAQGTLPIMASSPNFYFGCPSSSWVGQHSTFWNIWDQQCTLGVDEECQFDPGMNQATCPTNQLTGVGTRPLIGMQIYDIPYKDTAPALNLPDTGTPNVLVTRAVEVSTRV</sequence>
<organism evidence="2 3">
    <name type="scientific">Lophiotrema nucula</name>
    <dbReference type="NCBI Taxonomy" id="690887"/>
    <lineage>
        <taxon>Eukaryota</taxon>
        <taxon>Fungi</taxon>
        <taxon>Dikarya</taxon>
        <taxon>Ascomycota</taxon>
        <taxon>Pezizomycotina</taxon>
        <taxon>Dothideomycetes</taxon>
        <taxon>Pleosporomycetidae</taxon>
        <taxon>Pleosporales</taxon>
        <taxon>Lophiotremataceae</taxon>
        <taxon>Lophiotrema</taxon>
    </lineage>
</organism>
<gene>
    <name evidence="2" type="ORF">BDV96DRAFT_653604</name>
</gene>
<dbReference type="PANTHER" id="PTHR38850">
    <property type="entry name" value="CERATO-PLATANIN"/>
    <property type="match status" value="1"/>
</dbReference>
<reference evidence="2" key="1">
    <citation type="journal article" date="2020" name="Stud. Mycol.">
        <title>101 Dothideomycetes genomes: a test case for predicting lifestyles and emergence of pathogens.</title>
        <authorList>
            <person name="Haridas S."/>
            <person name="Albert R."/>
            <person name="Binder M."/>
            <person name="Bloem J."/>
            <person name="Labutti K."/>
            <person name="Salamov A."/>
            <person name="Andreopoulos B."/>
            <person name="Baker S."/>
            <person name="Barry K."/>
            <person name="Bills G."/>
            <person name="Bluhm B."/>
            <person name="Cannon C."/>
            <person name="Castanera R."/>
            <person name="Culley D."/>
            <person name="Daum C."/>
            <person name="Ezra D."/>
            <person name="Gonzalez J."/>
            <person name="Henrissat B."/>
            <person name="Kuo A."/>
            <person name="Liang C."/>
            <person name="Lipzen A."/>
            <person name="Lutzoni F."/>
            <person name="Magnuson J."/>
            <person name="Mondo S."/>
            <person name="Nolan M."/>
            <person name="Ohm R."/>
            <person name="Pangilinan J."/>
            <person name="Park H.-J."/>
            <person name="Ramirez L."/>
            <person name="Alfaro M."/>
            <person name="Sun H."/>
            <person name="Tritt A."/>
            <person name="Yoshinaga Y."/>
            <person name="Zwiers L.-H."/>
            <person name="Turgeon B."/>
            <person name="Goodwin S."/>
            <person name="Spatafora J."/>
            <person name="Crous P."/>
            <person name="Grigoriev I."/>
        </authorList>
    </citation>
    <scope>NUCLEOTIDE SEQUENCE</scope>
    <source>
        <strain evidence="2">CBS 627.86</strain>
    </source>
</reference>
<evidence type="ECO:0000313" key="3">
    <source>
        <dbReference type="Proteomes" id="UP000799770"/>
    </source>
</evidence>
<dbReference type="EMBL" id="ML977353">
    <property type="protein sequence ID" value="KAF2107511.1"/>
    <property type="molecule type" value="Genomic_DNA"/>
</dbReference>
<dbReference type="AlphaFoldDB" id="A0A6A5YMQ6"/>
<accession>A0A6A5YMQ6</accession>